<dbReference type="AlphaFoldDB" id="A0A1B0BQD0"/>
<reference evidence="1" key="2">
    <citation type="submission" date="2020-05" db="UniProtKB">
        <authorList>
            <consortium name="EnsemblMetazoa"/>
        </authorList>
    </citation>
    <scope>IDENTIFICATION</scope>
    <source>
        <strain evidence="1">IAEA</strain>
    </source>
</reference>
<evidence type="ECO:0000313" key="2">
    <source>
        <dbReference type="Proteomes" id="UP000092460"/>
    </source>
</evidence>
<keyword evidence="2" id="KW-1185">Reference proteome</keyword>
<sequence length="133" mass="14383">MTAKNPTKLFGNYQIFQAETTLFDLAGIAVNERCTNLNIRVINNFAIMRKLHNWAQNTMTPQPLYAVVGGNHIPANELAITTPKPIAKGPPIYKNLSLGAHTAIADKLPTTPPGIDWVAAPVPITKANVANVD</sequence>
<protein>
    <submittedName>
        <fullName evidence="1">Uncharacterized protein</fullName>
    </submittedName>
</protein>
<evidence type="ECO:0000313" key="1">
    <source>
        <dbReference type="EnsemblMetazoa" id="GPPI037309-PA"/>
    </source>
</evidence>
<dbReference type="VEuPathDB" id="VectorBase:GPPI037309"/>
<proteinExistence type="predicted"/>
<organism evidence="1 2">
    <name type="scientific">Glossina palpalis gambiensis</name>
    <dbReference type="NCBI Taxonomy" id="67801"/>
    <lineage>
        <taxon>Eukaryota</taxon>
        <taxon>Metazoa</taxon>
        <taxon>Ecdysozoa</taxon>
        <taxon>Arthropoda</taxon>
        <taxon>Hexapoda</taxon>
        <taxon>Insecta</taxon>
        <taxon>Pterygota</taxon>
        <taxon>Neoptera</taxon>
        <taxon>Endopterygota</taxon>
        <taxon>Diptera</taxon>
        <taxon>Brachycera</taxon>
        <taxon>Muscomorpha</taxon>
        <taxon>Hippoboscoidea</taxon>
        <taxon>Glossinidae</taxon>
        <taxon>Glossina</taxon>
    </lineage>
</organism>
<dbReference type="Proteomes" id="UP000092460">
    <property type="component" value="Unassembled WGS sequence"/>
</dbReference>
<dbReference type="EMBL" id="JXJN01018561">
    <property type="status" value="NOT_ANNOTATED_CDS"/>
    <property type="molecule type" value="Genomic_DNA"/>
</dbReference>
<name>A0A1B0BQD0_9MUSC</name>
<dbReference type="EnsemblMetazoa" id="GPPI037309-RA">
    <property type="protein sequence ID" value="GPPI037309-PA"/>
    <property type="gene ID" value="GPPI037309"/>
</dbReference>
<accession>A0A1B0BQD0</accession>
<reference evidence="2" key="1">
    <citation type="submission" date="2015-01" db="EMBL/GenBank/DDBJ databases">
        <authorList>
            <person name="Aksoy S."/>
            <person name="Warren W."/>
            <person name="Wilson R.K."/>
        </authorList>
    </citation>
    <scope>NUCLEOTIDE SEQUENCE [LARGE SCALE GENOMIC DNA]</scope>
    <source>
        <strain evidence="2">IAEA</strain>
    </source>
</reference>